<feature type="chain" id="PRO_5025676869" evidence="1">
    <location>
        <begin position="20"/>
        <end position="340"/>
    </location>
</feature>
<feature type="domain" description="Excalibur calcium-binding" evidence="2">
    <location>
        <begin position="303"/>
        <end position="340"/>
    </location>
</feature>
<evidence type="ECO:0000313" key="3">
    <source>
        <dbReference type="EMBL" id="QGU05870.1"/>
    </source>
</evidence>
<feature type="signal peptide" evidence="1">
    <location>
        <begin position="1"/>
        <end position="19"/>
    </location>
</feature>
<keyword evidence="4" id="KW-1185">Reference proteome</keyword>
<gene>
    <name evidence="3" type="ORF">CETAM_13225</name>
</gene>
<dbReference type="PANTHER" id="PTHR24094:SF15">
    <property type="entry name" value="AMP-DEPENDENT SYNTHETASE_LIGASE DOMAIN-CONTAINING PROTEIN-RELATED"/>
    <property type="match status" value="1"/>
</dbReference>
<evidence type="ECO:0000259" key="2">
    <source>
        <dbReference type="SMART" id="SM00894"/>
    </source>
</evidence>
<dbReference type="RefSeq" id="WP_407923937.1">
    <property type="nucleotide sequence ID" value="NZ_CP046453.1"/>
</dbReference>
<dbReference type="PROSITE" id="PS51257">
    <property type="entry name" value="PROKAR_LIPOPROTEIN"/>
    <property type="match status" value="1"/>
</dbReference>
<name>A0A6B8W7E0_9CORY</name>
<dbReference type="PANTHER" id="PTHR24094">
    <property type="entry name" value="SECRETED PROTEIN"/>
    <property type="match status" value="1"/>
</dbReference>
<dbReference type="Pfam" id="PF07510">
    <property type="entry name" value="GmrSD_C"/>
    <property type="match status" value="1"/>
</dbReference>
<organism evidence="3 4">
    <name type="scientific">Corynebacterium comes</name>
    <dbReference type="NCBI Taxonomy" id="2675218"/>
    <lineage>
        <taxon>Bacteria</taxon>
        <taxon>Bacillati</taxon>
        <taxon>Actinomycetota</taxon>
        <taxon>Actinomycetes</taxon>
        <taxon>Mycobacteriales</taxon>
        <taxon>Corynebacteriaceae</taxon>
        <taxon>Corynebacterium</taxon>
    </lineage>
</organism>
<evidence type="ECO:0000313" key="4">
    <source>
        <dbReference type="Proteomes" id="UP000425178"/>
    </source>
</evidence>
<proteinExistence type="predicted"/>
<dbReference type="KEGG" id="ccoe:CETAM_13225"/>
<dbReference type="InterPro" id="IPR008613">
    <property type="entry name" value="Excalibur_Ca-bd_domain"/>
</dbReference>
<dbReference type="EMBL" id="CP046453">
    <property type="protein sequence ID" value="QGU05870.1"/>
    <property type="molecule type" value="Genomic_DNA"/>
</dbReference>
<protein>
    <submittedName>
        <fullName evidence="3">Excalibur calcium-binding domain protein</fullName>
    </submittedName>
</protein>
<evidence type="ECO:0000256" key="1">
    <source>
        <dbReference type="SAM" id="SignalP"/>
    </source>
</evidence>
<dbReference type="InterPro" id="IPR011089">
    <property type="entry name" value="GmrSD_C"/>
</dbReference>
<sequence>MMFRRLITVSGAVLTVALAAVGCTSPDEGTSGSGAAETAVSSAVDATALSSADTTTLETGDGAAGSAFAALESLAVKGRAPKTGYDREQFGPAWADTDHDGCDTRNDMLARDLAFETFRPGTHDCVVLTGVLDDPYTATEIHFLRGQETSTAVQIDHVVALSDAWQKGAQQLDEATRTEFANDPLNLLAVDGPANMQKGDGDAATWLPANRPFRCDYVARQIAVKARYDLWITAAEKDAMGKVLATCPGQVLPDDQTAATVYEVDTTATQSPEPAPAVVTDPVVEPAAVAPAPVAETGGLDPRFSSCAKAKAAGYGPYVAGVNSEYHWYGDGDNDGINCE</sequence>
<accession>A0A6B8W7E0</accession>
<dbReference type="AlphaFoldDB" id="A0A6B8W7E0"/>
<reference evidence="3 4" key="1">
    <citation type="journal article" date="2021" name="Int. J. Syst. Evol. Microbiol.">
        <title>Classification of three corynebacterial strains isolated from a small paddock in North Rhine-Westphalia: proposal of &lt;i&gt;Corynebacterium kalinowskii&lt;/i&gt; sp. nov., &lt;i&gt;Corynebacterium comes&lt;/i&gt; sp. nov. and &lt;i&gt;Corynebacterium occultum&lt;/i&gt; sp. nov.</title>
        <authorList>
            <person name="Schaffert L."/>
            <person name="Ruwe M."/>
            <person name="Milse J."/>
            <person name="Hanuschka K."/>
            <person name="Ortseifen V."/>
            <person name="Droste J."/>
            <person name="Brandt D."/>
            <person name="Schl L."/>
            <person name="Kutter Y."/>
            <person name="Vinke S."/>
            <person name="Vieh P."/>
            <person name="Jacob L."/>
            <person name="L N.C."/>
            <person name="Schulte-Berndt E."/>
            <person name="Hain C."/>
            <person name="Linder M."/>
            <person name="Schmidt P."/>
            <person name="Wollenschl L."/>
            <person name="Luttermann T."/>
            <person name="Thieme E."/>
            <person name="Hassa J."/>
            <person name="Haak M."/>
            <person name="Wittchen M."/>
            <person name="Mentz A."/>
            <person name="Persicke M."/>
            <person name="Busche T."/>
            <person name="R C."/>
        </authorList>
    </citation>
    <scope>NUCLEOTIDE SEQUENCE [LARGE SCALE GENOMIC DNA]</scope>
    <source>
        <strain evidence="3 4">2019</strain>
    </source>
</reference>
<dbReference type="Pfam" id="PF05901">
    <property type="entry name" value="Excalibur"/>
    <property type="match status" value="1"/>
</dbReference>
<dbReference type="Proteomes" id="UP000425178">
    <property type="component" value="Chromosome"/>
</dbReference>
<dbReference type="SMART" id="SM00894">
    <property type="entry name" value="Excalibur"/>
    <property type="match status" value="1"/>
</dbReference>
<keyword evidence="1" id="KW-0732">Signal</keyword>